<evidence type="ECO:0000313" key="3">
    <source>
        <dbReference type="Proteomes" id="UP000314294"/>
    </source>
</evidence>
<accession>A0A4Z2ED29</accession>
<feature type="compositionally biased region" description="Basic and acidic residues" evidence="1">
    <location>
        <begin position="1"/>
        <end position="12"/>
    </location>
</feature>
<comment type="caution">
    <text evidence="2">The sequence shown here is derived from an EMBL/GenBank/DDBJ whole genome shotgun (WGS) entry which is preliminary data.</text>
</comment>
<reference evidence="2 3" key="1">
    <citation type="submission" date="2019-03" db="EMBL/GenBank/DDBJ databases">
        <title>First draft genome of Liparis tanakae, snailfish: a comprehensive survey of snailfish specific genes.</title>
        <authorList>
            <person name="Kim W."/>
            <person name="Song I."/>
            <person name="Jeong J.-H."/>
            <person name="Kim D."/>
            <person name="Kim S."/>
            <person name="Ryu S."/>
            <person name="Song J.Y."/>
            <person name="Lee S.K."/>
        </authorList>
    </citation>
    <scope>NUCLEOTIDE SEQUENCE [LARGE SCALE GENOMIC DNA]</scope>
    <source>
        <tissue evidence="2">Muscle</tissue>
    </source>
</reference>
<feature type="compositionally biased region" description="Basic and acidic residues" evidence="1">
    <location>
        <begin position="23"/>
        <end position="50"/>
    </location>
</feature>
<proteinExistence type="predicted"/>
<organism evidence="2 3">
    <name type="scientific">Liparis tanakae</name>
    <name type="common">Tanaka's snailfish</name>
    <dbReference type="NCBI Taxonomy" id="230148"/>
    <lineage>
        <taxon>Eukaryota</taxon>
        <taxon>Metazoa</taxon>
        <taxon>Chordata</taxon>
        <taxon>Craniata</taxon>
        <taxon>Vertebrata</taxon>
        <taxon>Euteleostomi</taxon>
        <taxon>Actinopterygii</taxon>
        <taxon>Neopterygii</taxon>
        <taxon>Teleostei</taxon>
        <taxon>Neoteleostei</taxon>
        <taxon>Acanthomorphata</taxon>
        <taxon>Eupercaria</taxon>
        <taxon>Perciformes</taxon>
        <taxon>Cottioidei</taxon>
        <taxon>Cottales</taxon>
        <taxon>Liparidae</taxon>
        <taxon>Liparis</taxon>
    </lineage>
</organism>
<dbReference type="Proteomes" id="UP000314294">
    <property type="component" value="Unassembled WGS sequence"/>
</dbReference>
<feature type="region of interest" description="Disordered" evidence="1">
    <location>
        <begin position="1"/>
        <end position="50"/>
    </location>
</feature>
<evidence type="ECO:0000256" key="1">
    <source>
        <dbReference type="SAM" id="MobiDB-lite"/>
    </source>
</evidence>
<gene>
    <name evidence="2" type="ORF">EYF80_063449</name>
</gene>
<evidence type="ECO:0000313" key="2">
    <source>
        <dbReference type="EMBL" id="TNN26414.1"/>
    </source>
</evidence>
<dbReference type="AlphaFoldDB" id="A0A4Z2ED29"/>
<dbReference type="EMBL" id="SRLO01010300">
    <property type="protein sequence ID" value="TNN26414.1"/>
    <property type="molecule type" value="Genomic_DNA"/>
</dbReference>
<feature type="compositionally biased region" description="Basic residues" evidence="1">
    <location>
        <begin position="13"/>
        <end position="22"/>
    </location>
</feature>
<protein>
    <submittedName>
        <fullName evidence="2">Uncharacterized protein</fullName>
    </submittedName>
</protein>
<name>A0A4Z2ED29_9TELE</name>
<sequence length="50" mass="5959">MMMDLPRLDSRGFRKLQKQTRRKAGEEKKAARLHADDRTSRKSEIRLFAQ</sequence>
<keyword evidence="3" id="KW-1185">Reference proteome</keyword>